<evidence type="ECO:0000313" key="3">
    <source>
        <dbReference type="Proteomes" id="UP000053766"/>
    </source>
</evidence>
<keyword evidence="1" id="KW-1133">Transmembrane helix</keyword>
<keyword evidence="3" id="KW-1185">Reference proteome</keyword>
<keyword evidence="1" id="KW-0812">Transmembrane</keyword>
<accession>A0A0D8Y528</accession>
<organism evidence="2 3">
    <name type="scientific">Dictyocaulus viviparus</name>
    <name type="common">Bovine lungworm</name>
    <dbReference type="NCBI Taxonomy" id="29172"/>
    <lineage>
        <taxon>Eukaryota</taxon>
        <taxon>Metazoa</taxon>
        <taxon>Ecdysozoa</taxon>
        <taxon>Nematoda</taxon>
        <taxon>Chromadorea</taxon>
        <taxon>Rhabditida</taxon>
        <taxon>Rhabditina</taxon>
        <taxon>Rhabditomorpha</taxon>
        <taxon>Strongyloidea</taxon>
        <taxon>Metastrongylidae</taxon>
        <taxon>Dictyocaulus</taxon>
    </lineage>
</organism>
<dbReference type="AlphaFoldDB" id="A0A0D8Y528"/>
<dbReference type="EMBL" id="KN716173">
    <property type="protein sequence ID" value="KJH51973.1"/>
    <property type="molecule type" value="Genomic_DNA"/>
</dbReference>
<protein>
    <recommendedName>
        <fullName evidence="4">Major facilitator superfamily (MFS) profile domain-containing protein</fullName>
    </recommendedName>
</protein>
<dbReference type="Proteomes" id="UP000053766">
    <property type="component" value="Unassembled WGS sequence"/>
</dbReference>
<proteinExistence type="predicted"/>
<reference evidence="2 3" key="1">
    <citation type="submission" date="2013-11" db="EMBL/GenBank/DDBJ databases">
        <title>Draft genome of the bovine lungworm Dictyocaulus viviparus.</title>
        <authorList>
            <person name="Mitreva M."/>
        </authorList>
    </citation>
    <scope>NUCLEOTIDE SEQUENCE [LARGE SCALE GENOMIC DNA]</scope>
    <source>
        <strain evidence="2 3">HannoverDv2000</strain>
    </source>
</reference>
<evidence type="ECO:0000313" key="2">
    <source>
        <dbReference type="EMBL" id="KJH51973.1"/>
    </source>
</evidence>
<feature type="transmembrane region" description="Helical" evidence="1">
    <location>
        <begin position="20"/>
        <end position="44"/>
    </location>
</feature>
<evidence type="ECO:0008006" key="4">
    <source>
        <dbReference type="Google" id="ProtNLM"/>
    </source>
</evidence>
<gene>
    <name evidence="2" type="ORF">DICVIV_01864</name>
</gene>
<dbReference type="STRING" id="29172.A0A0D8Y528"/>
<evidence type="ECO:0000256" key="1">
    <source>
        <dbReference type="SAM" id="Phobius"/>
    </source>
</evidence>
<sequence length="71" mass="7984">MCEAMTKIAVEFAFFPVANIIGGQSLLMFLIPTVIFLIMIWAFCPETSRRSVGEVLNEIAMRKNLKVSFPT</sequence>
<name>A0A0D8Y528_DICVI</name>
<dbReference type="OrthoDB" id="5850415at2759"/>
<keyword evidence="1" id="KW-0472">Membrane</keyword>
<reference evidence="3" key="2">
    <citation type="journal article" date="2016" name="Sci. Rep.">
        <title>Dictyocaulus viviparus genome, variome and transcriptome elucidate lungworm biology and support future intervention.</title>
        <authorList>
            <person name="McNulty S.N."/>
            <person name="Strube C."/>
            <person name="Rosa B.A."/>
            <person name="Martin J.C."/>
            <person name="Tyagi R."/>
            <person name="Choi Y.J."/>
            <person name="Wang Q."/>
            <person name="Hallsworth Pepin K."/>
            <person name="Zhang X."/>
            <person name="Ozersky P."/>
            <person name="Wilson R.K."/>
            <person name="Sternberg P.W."/>
            <person name="Gasser R.B."/>
            <person name="Mitreva M."/>
        </authorList>
    </citation>
    <scope>NUCLEOTIDE SEQUENCE [LARGE SCALE GENOMIC DNA]</scope>
    <source>
        <strain evidence="3">HannoverDv2000</strain>
    </source>
</reference>